<organism evidence="9 10">
    <name type="scientific">Sphingomonas lenta</name>
    <dbReference type="NCBI Taxonomy" id="1141887"/>
    <lineage>
        <taxon>Bacteria</taxon>
        <taxon>Pseudomonadati</taxon>
        <taxon>Pseudomonadota</taxon>
        <taxon>Alphaproteobacteria</taxon>
        <taxon>Sphingomonadales</taxon>
        <taxon>Sphingomonadaceae</taxon>
        <taxon>Sphingomonas</taxon>
    </lineage>
</organism>
<dbReference type="InterPro" id="IPR001765">
    <property type="entry name" value="Carbonic_anhydrase"/>
</dbReference>
<feature type="binding site" evidence="7">
    <location>
        <position position="106"/>
    </location>
    <ligand>
        <name>Zn(2+)</name>
        <dbReference type="ChEBI" id="CHEBI:29105"/>
    </ligand>
</feature>
<dbReference type="PANTHER" id="PTHR11002">
    <property type="entry name" value="CARBONIC ANHYDRASE"/>
    <property type="match status" value="1"/>
</dbReference>
<evidence type="ECO:0000256" key="1">
    <source>
        <dbReference type="ARBA" id="ARBA00006217"/>
    </source>
</evidence>
<dbReference type="PROSITE" id="PS00705">
    <property type="entry name" value="PROK_CO2_ANHYDRASE_2"/>
    <property type="match status" value="1"/>
</dbReference>
<keyword evidence="5 8" id="KW-0456">Lyase</keyword>
<feature type="binding site" evidence="7">
    <location>
        <position position="44"/>
    </location>
    <ligand>
        <name>Zn(2+)</name>
        <dbReference type="ChEBI" id="CHEBI:29105"/>
    </ligand>
</feature>
<sequence length="211" mass="22990">MTSFSDMMEGHARFRERLSDADIANWREQPKGQQPKVMVISCVDSRVAPEQLLDTKPGELFVMRNVANIVPPYAPDGRPHSVSSALEFAVTKLNVEELVVIGHQACGGVGACLSRVFANAEPGDGGLVNAWVKTLDPARERVVAKLGTDTGPEAQHALELEGVRESLGNLMTYPFVRERVEDGTLKLRGAWFGIGDARLHVANEQGEFQPA</sequence>
<keyword evidence="10" id="KW-1185">Reference proteome</keyword>
<evidence type="ECO:0000256" key="6">
    <source>
        <dbReference type="ARBA" id="ARBA00048348"/>
    </source>
</evidence>
<evidence type="ECO:0000256" key="3">
    <source>
        <dbReference type="ARBA" id="ARBA00022723"/>
    </source>
</evidence>
<feature type="binding site" evidence="7">
    <location>
        <position position="103"/>
    </location>
    <ligand>
        <name>Zn(2+)</name>
        <dbReference type="ChEBI" id="CHEBI:29105"/>
    </ligand>
</feature>
<dbReference type="Gene3D" id="3.40.1050.10">
    <property type="entry name" value="Carbonic anhydrase"/>
    <property type="match status" value="1"/>
</dbReference>
<evidence type="ECO:0000256" key="2">
    <source>
        <dbReference type="ARBA" id="ARBA00012925"/>
    </source>
</evidence>
<dbReference type="OrthoDB" id="9797527at2"/>
<dbReference type="SUPFAM" id="SSF53056">
    <property type="entry name" value="beta-carbonic anhydrase, cab"/>
    <property type="match status" value="1"/>
</dbReference>
<dbReference type="InterPro" id="IPR036874">
    <property type="entry name" value="Carbonic_anhydrase_sf"/>
</dbReference>
<evidence type="ECO:0000256" key="7">
    <source>
        <dbReference type="PIRSR" id="PIRSR601765-1"/>
    </source>
</evidence>
<evidence type="ECO:0000313" key="10">
    <source>
        <dbReference type="Proteomes" id="UP000218151"/>
    </source>
</evidence>
<dbReference type="RefSeq" id="WP_095996713.1">
    <property type="nucleotide sequence ID" value="NZ_NSLI01000001.1"/>
</dbReference>
<dbReference type="Proteomes" id="UP000218151">
    <property type="component" value="Unassembled WGS sequence"/>
</dbReference>
<evidence type="ECO:0000256" key="4">
    <source>
        <dbReference type="ARBA" id="ARBA00022833"/>
    </source>
</evidence>
<comment type="caution">
    <text evidence="9">The sequence shown here is derived from an EMBL/GenBank/DDBJ whole genome shotgun (WGS) entry which is preliminary data.</text>
</comment>
<keyword evidence="3 7" id="KW-0479">Metal-binding</keyword>
<dbReference type="GO" id="GO:0004089">
    <property type="term" value="F:carbonate dehydratase activity"/>
    <property type="evidence" value="ECO:0007669"/>
    <property type="project" value="UniProtKB-UniRule"/>
</dbReference>
<dbReference type="GO" id="GO:0015976">
    <property type="term" value="P:carbon utilization"/>
    <property type="evidence" value="ECO:0007669"/>
    <property type="project" value="InterPro"/>
</dbReference>
<feature type="binding site" evidence="7">
    <location>
        <position position="42"/>
    </location>
    <ligand>
        <name>Zn(2+)</name>
        <dbReference type="ChEBI" id="CHEBI:29105"/>
    </ligand>
</feature>
<reference evidence="10" key="1">
    <citation type="submission" date="2017-09" db="EMBL/GenBank/DDBJ databases">
        <authorList>
            <person name="Feng G."/>
            <person name="Zhu H."/>
        </authorList>
    </citation>
    <scope>NUCLEOTIDE SEQUENCE [LARGE SCALE GENOMIC DNA]</scope>
    <source>
        <strain evidence="10">1PNM-20</strain>
    </source>
</reference>
<dbReference type="Pfam" id="PF00484">
    <property type="entry name" value="Pro_CA"/>
    <property type="match status" value="1"/>
</dbReference>
<evidence type="ECO:0000256" key="8">
    <source>
        <dbReference type="RuleBase" id="RU003956"/>
    </source>
</evidence>
<comment type="function">
    <text evidence="8">Reversible hydration of carbon dioxide.</text>
</comment>
<accession>A0A2A2SK57</accession>
<dbReference type="PANTHER" id="PTHR11002:SF76">
    <property type="entry name" value="CARBONIC ANHYDRASE"/>
    <property type="match status" value="1"/>
</dbReference>
<keyword evidence="4 7" id="KW-0862">Zinc</keyword>
<evidence type="ECO:0000313" key="9">
    <source>
        <dbReference type="EMBL" id="PAX09605.1"/>
    </source>
</evidence>
<comment type="catalytic activity">
    <reaction evidence="6 8">
        <text>hydrogencarbonate + H(+) = CO2 + H2O</text>
        <dbReference type="Rhea" id="RHEA:10748"/>
        <dbReference type="ChEBI" id="CHEBI:15377"/>
        <dbReference type="ChEBI" id="CHEBI:15378"/>
        <dbReference type="ChEBI" id="CHEBI:16526"/>
        <dbReference type="ChEBI" id="CHEBI:17544"/>
        <dbReference type="EC" id="4.2.1.1"/>
    </reaction>
</comment>
<gene>
    <name evidence="9" type="ORF">CKY28_02360</name>
</gene>
<dbReference type="InterPro" id="IPR045066">
    <property type="entry name" value="Beta_CA_cladeB"/>
</dbReference>
<dbReference type="CDD" id="cd00884">
    <property type="entry name" value="beta_CA_cladeB"/>
    <property type="match status" value="1"/>
</dbReference>
<dbReference type="GO" id="GO:0008270">
    <property type="term" value="F:zinc ion binding"/>
    <property type="evidence" value="ECO:0007669"/>
    <property type="project" value="UniProtKB-UniRule"/>
</dbReference>
<dbReference type="SMART" id="SM00947">
    <property type="entry name" value="Pro_CA"/>
    <property type="match status" value="1"/>
</dbReference>
<dbReference type="EC" id="4.2.1.1" evidence="2 8"/>
<dbReference type="AlphaFoldDB" id="A0A2A2SK57"/>
<comment type="cofactor">
    <cofactor evidence="7">
        <name>Zn(2+)</name>
        <dbReference type="ChEBI" id="CHEBI:29105"/>
    </cofactor>
    <text evidence="7">Binds 1 zinc ion per subunit.</text>
</comment>
<dbReference type="InterPro" id="IPR015892">
    <property type="entry name" value="Carbonic_anhydrase_CS"/>
</dbReference>
<protein>
    <recommendedName>
        <fullName evidence="2 8">Carbonic anhydrase</fullName>
        <ecNumber evidence="2 8">4.2.1.1</ecNumber>
    </recommendedName>
    <alternativeName>
        <fullName evidence="8">Carbonate dehydratase</fullName>
    </alternativeName>
</protein>
<comment type="similarity">
    <text evidence="1 8">Belongs to the beta-class carbonic anhydrase family.</text>
</comment>
<name>A0A2A2SK57_9SPHN</name>
<dbReference type="EMBL" id="NSLI01000001">
    <property type="protein sequence ID" value="PAX09605.1"/>
    <property type="molecule type" value="Genomic_DNA"/>
</dbReference>
<evidence type="ECO:0000256" key="5">
    <source>
        <dbReference type="ARBA" id="ARBA00023239"/>
    </source>
</evidence>
<proteinExistence type="inferred from homology"/>